<keyword evidence="3" id="KW-1185">Reference proteome</keyword>
<proteinExistence type="predicted"/>
<name>A0AAV0KAM9_9ROSI</name>
<evidence type="ECO:0000313" key="3">
    <source>
        <dbReference type="Proteomes" id="UP001154282"/>
    </source>
</evidence>
<feature type="compositionally biased region" description="Acidic residues" evidence="1">
    <location>
        <begin position="41"/>
        <end position="52"/>
    </location>
</feature>
<organism evidence="2 3">
    <name type="scientific">Linum tenue</name>
    <dbReference type="NCBI Taxonomy" id="586396"/>
    <lineage>
        <taxon>Eukaryota</taxon>
        <taxon>Viridiplantae</taxon>
        <taxon>Streptophyta</taxon>
        <taxon>Embryophyta</taxon>
        <taxon>Tracheophyta</taxon>
        <taxon>Spermatophyta</taxon>
        <taxon>Magnoliopsida</taxon>
        <taxon>eudicotyledons</taxon>
        <taxon>Gunneridae</taxon>
        <taxon>Pentapetalae</taxon>
        <taxon>rosids</taxon>
        <taxon>fabids</taxon>
        <taxon>Malpighiales</taxon>
        <taxon>Linaceae</taxon>
        <taxon>Linum</taxon>
    </lineage>
</organism>
<dbReference type="EMBL" id="CAMGYJ010000005">
    <property type="protein sequence ID" value="CAI0418930.1"/>
    <property type="molecule type" value="Genomic_DNA"/>
</dbReference>
<comment type="caution">
    <text evidence="2">The sequence shown here is derived from an EMBL/GenBank/DDBJ whole genome shotgun (WGS) entry which is preliminary data.</text>
</comment>
<feature type="non-terminal residue" evidence="2">
    <location>
        <position position="94"/>
    </location>
</feature>
<evidence type="ECO:0000256" key="1">
    <source>
        <dbReference type="SAM" id="MobiDB-lite"/>
    </source>
</evidence>
<feature type="region of interest" description="Disordered" evidence="1">
    <location>
        <begin position="22"/>
        <end position="52"/>
    </location>
</feature>
<protein>
    <submittedName>
        <fullName evidence="2">Uncharacterized protein</fullName>
    </submittedName>
</protein>
<reference evidence="2" key="1">
    <citation type="submission" date="2022-08" db="EMBL/GenBank/DDBJ databases">
        <authorList>
            <person name="Gutierrez-Valencia J."/>
        </authorList>
    </citation>
    <scope>NUCLEOTIDE SEQUENCE</scope>
</reference>
<dbReference type="Proteomes" id="UP001154282">
    <property type="component" value="Unassembled WGS sequence"/>
</dbReference>
<evidence type="ECO:0000313" key="2">
    <source>
        <dbReference type="EMBL" id="CAI0418930.1"/>
    </source>
</evidence>
<dbReference type="AlphaFoldDB" id="A0AAV0KAM9"/>
<gene>
    <name evidence="2" type="ORF">LITE_LOCUS17804</name>
</gene>
<accession>A0AAV0KAM9</accession>
<sequence>MSLRADGFPQFDFLFSSMTGSGPGSSHNFGARDHHTSPFEPSDEIDDEPEQYESDAVEYRIPRVSPIRDRGAASGSSHVVTGVHAVTGIYRDHA</sequence>